<dbReference type="SUPFAM" id="SSF48452">
    <property type="entry name" value="TPR-like"/>
    <property type="match status" value="2"/>
</dbReference>
<dbReference type="PROSITE" id="PS50005">
    <property type="entry name" value="TPR"/>
    <property type="match status" value="1"/>
</dbReference>
<dbReference type="SMART" id="SM00028">
    <property type="entry name" value="TPR"/>
    <property type="match status" value="5"/>
</dbReference>
<dbReference type="InterPro" id="IPR004358">
    <property type="entry name" value="Sig_transdc_His_kin-like_C"/>
</dbReference>
<feature type="coiled-coil region" evidence="8">
    <location>
        <begin position="214"/>
        <end position="241"/>
    </location>
</feature>
<dbReference type="InterPro" id="IPR011990">
    <property type="entry name" value="TPR-like_helical_dom_sf"/>
</dbReference>
<dbReference type="SUPFAM" id="SSF55874">
    <property type="entry name" value="ATPase domain of HSP90 chaperone/DNA topoisomerase II/histidine kinase"/>
    <property type="match status" value="1"/>
</dbReference>
<keyword evidence="11" id="KW-0547">Nucleotide-binding</keyword>
<evidence type="ECO:0000256" key="5">
    <source>
        <dbReference type="ARBA" id="ARBA00022777"/>
    </source>
</evidence>
<keyword evidence="9" id="KW-0812">Transmembrane</keyword>
<evidence type="ECO:0000256" key="7">
    <source>
        <dbReference type="PROSITE-ProRule" id="PRU00339"/>
    </source>
</evidence>
<dbReference type="PANTHER" id="PTHR43711">
    <property type="entry name" value="TWO-COMPONENT HISTIDINE KINASE"/>
    <property type="match status" value="1"/>
</dbReference>
<keyword evidence="5" id="KW-0418">Kinase</keyword>
<reference evidence="11 12" key="1">
    <citation type="journal article" date="2013" name="Int. J. Syst. Evol. Microbiol.">
        <title>Marinoscillum luteum sp. nov., isolated from marine sediment.</title>
        <authorList>
            <person name="Cha I.T."/>
            <person name="Park S.J."/>
            <person name="Kim S.J."/>
            <person name="Kim J.G."/>
            <person name="Jung M.Y."/>
            <person name="Shin K.S."/>
            <person name="Kwon K.K."/>
            <person name="Yang S.H."/>
            <person name="Seo Y.S."/>
            <person name="Rhee S.K."/>
        </authorList>
    </citation>
    <scope>NUCLEOTIDE SEQUENCE [LARGE SCALE GENOMIC DNA]</scope>
    <source>
        <strain evidence="11 12">KCTC 23939</strain>
    </source>
</reference>
<keyword evidence="12" id="KW-1185">Reference proteome</keyword>
<dbReference type="Gene3D" id="1.10.287.130">
    <property type="match status" value="1"/>
</dbReference>
<protein>
    <recommendedName>
        <fullName evidence="2">histidine kinase</fullName>
        <ecNumber evidence="2">2.7.13.3</ecNumber>
    </recommendedName>
</protein>
<dbReference type="Pfam" id="PF13181">
    <property type="entry name" value="TPR_8"/>
    <property type="match status" value="1"/>
</dbReference>
<dbReference type="EMBL" id="JBIPKE010000020">
    <property type="protein sequence ID" value="MFH6986016.1"/>
    <property type="molecule type" value="Genomic_DNA"/>
</dbReference>
<dbReference type="Pfam" id="PF00512">
    <property type="entry name" value="HisKA"/>
    <property type="match status" value="1"/>
</dbReference>
<keyword evidence="8" id="KW-0175">Coiled coil</keyword>
<dbReference type="SUPFAM" id="SSF47384">
    <property type="entry name" value="Homodimeric domain of signal transducing histidine kinase"/>
    <property type="match status" value="1"/>
</dbReference>
<dbReference type="PROSITE" id="PS50109">
    <property type="entry name" value="HIS_KIN"/>
    <property type="match status" value="1"/>
</dbReference>
<keyword evidence="11" id="KW-0067">ATP-binding</keyword>
<keyword evidence="7" id="KW-0802">TPR repeat</keyword>
<organism evidence="11 12">
    <name type="scientific">Marinoscillum luteum</name>
    <dbReference type="NCBI Taxonomy" id="861051"/>
    <lineage>
        <taxon>Bacteria</taxon>
        <taxon>Pseudomonadati</taxon>
        <taxon>Bacteroidota</taxon>
        <taxon>Cytophagia</taxon>
        <taxon>Cytophagales</taxon>
        <taxon>Reichenbachiellaceae</taxon>
        <taxon>Marinoscillum</taxon>
    </lineage>
</organism>
<evidence type="ECO:0000259" key="10">
    <source>
        <dbReference type="PROSITE" id="PS50109"/>
    </source>
</evidence>
<evidence type="ECO:0000256" key="2">
    <source>
        <dbReference type="ARBA" id="ARBA00012438"/>
    </source>
</evidence>
<evidence type="ECO:0000313" key="11">
    <source>
        <dbReference type="EMBL" id="MFH6986016.1"/>
    </source>
</evidence>
<dbReference type="EC" id="2.7.13.3" evidence="2"/>
<evidence type="ECO:0000256" key="4">
    <source>
        <dbReference type="ARBA" id="ARBA00022679"/>
    </source>
</evidence>
<sequence length="633" mass="71305">MMNREGYHILLATFLSLLPFLGIGQDQSVADSLIEVADRFPRQDTARLRILTLIANNQTDPQKKLKFADLLMEEAREIQDLKFLHHAYLNQGQAYRLMGDFDVAIYSLFKALDYAEKSGYIKGEAGANTALADVYSILGNHNNSLLYYKEALGQLTSQDSVLLATILLNMGDEYYMSNMYDSALVCFQESKRIYERMGGDRSGLAYNLGNIGLVQAQQGDLEQAERNVRASIRELEKLEDHYGSAIFLTYMAEIYQRKGLLRDAKEFADSSMSISRRYGLKAEIRDNSLRLADIYAMSADYESAYRYHQEYVALKDSISNDEIYNRIENLEGAFELAKKQAEVDLLKAEQKNHQIIVTTATLIAIILTILAYVSFSYYRSKARINVVLEEQKRVLETLNETKDKFFSIISHDLRGPINSFHGISSLIKYFVASREPDQLLEVADDIDKSVDELSNLLDNLLSWAMKQQGQFSYAPESLNLKEMAEELVATLGNMARGKGIALSADIDPDISLWADRNTTMTILRNLVNNALKFTPRGGKVELAAKVKDQMVEIRVVDTGVGMTEEKVENIFMLEDDKSTYGTAGEKGLGLGLQLVHEFIEVNNGRIYVQSQENVGTEFVVELPASVQTESVMV</sequence>
<dbReference type="Pfam" id="PF02518">
    <property type="entry name" value="HATPase_c"/>
    <property type="match status" value="1"/>
</dbReference>
<evidence type="ECO:0000256" key="9">
    <source>
        <dbReference type="SAM" id="Phobius"/>
    </source>
</evidence>
<evidence type="ECO:0000256" key="3">
    <source>
        <dbReference type="ARBA" id="ARBA00022553"/>
    </source>
</evidence>
<gene>
    <name evidence="11" type="ORF">ACHKAR_21355</name>
</gene>
<dbReference type="InterPro" id="IPR005467">
    <property type="entry name" value="His_kinase_dom"/>
</dbReference>
<evidence type="ECO:0000313" key="12">
    <source>
        <dbReference type="Proteomes" id="UP001610063"/>
    </source>
</evidence>
<evidence type="ECO:0000256" key="8">
    <source>
        <dbReference type="SAM" id="Coils"/>
    </source>
</evidence>
<name>A0ABW7NFH4_9BACT</name>
<dbReference type="Gene3D" id="3.30.565.10">
    <property type="entry name" value="Histidine kinase-like ATPase, C-terminal domain"/>
    <property type="match status" value="1"/>
</dbReference>
<dbReference type="PRINTS" id="PR00344">
    <property type="entry name" value="BCTRLSENSOR"/>
</dbReference>
<feature type="repeat" description="TPR" evidence="7">
    <location>
        <begin position="85"/>
        <end position="118"/>
    </location>
</feature>
<dbReference type="PANTHER" id="PTHR43711:SF1">
    <property type="entry name" value="HISTIDINE KINASE 1"/>
    <property type="match status" value="1"/>
</dbReference>
<dbReference type="InterPro" id="IPR003661">
    <property type="entry name" value="HisK_dim/P_dom"/>
</dbReference>
<comment type="caution">
    <text evidence="11">The sequence shown here is derived from an EMBL/GenBank/DDBJ whole genome shotgun (WGS) entry which is preliminary data.</text>
</comment>
<dbReference type="GO" id="GO:0005524">
    <property type="term" value="F:ATP binding"/>
    <property type="evidence" value="ECO:0007669"/>
    <property type="project" value="UniProtKB-KW"/>
</dbReference>
<comment type="catalytic activity">
    <reaction evidence="1">
        <text>ATP + protein L-histidine = ADP + protein N-phospho-L-histidine.</text>
        <dbReference type="EC" id="2.7.13.3"/>
    </reaction>
</comment>
<dbReference type="SMART" id="SM00387">
    <property type="entry name" value="HATPase_c"/>
    <property type="match status" value="1"/>
</dbReference>
<dbReference type="Gene3D" id="1.25.40.10">
    <property type="entry name" value="Tetratricopeptide repeat domain"/>
    <property type="match status" value="2"/>
</dbReference>
<dbReference type="InterPro" id="IPR050736">
    <property type="entry name" value="Sensor_HK_Regulatory"/>
</dbReference>
<keyword evidence="4" id="KW-0808">Transferase</keyword>
<keyword evidence="6" id="KW-0902">Two-component regulatory system</keyword>
<accession>A0ABW7NFH4</accession>
<keyword evidence="3" id="KW-0597">Phosphoprotein</keyword>
<evidence type="ECO:0000256" key="6">
    <source>
        <dbReference type="ARBA" id="ARBA00023012"/>
    </source>
</evidence>
<dbReference type="Proteomes" id="UP001610063">
    <property type="component" value="Unassembled WGS sequence"/>
</dbReference>
<dbReference type="InterPro" id="IPR019734">
    <property type="entry name" value="TPR_rpt"/>
</dbReference>
<keyword evidence="9" id="KW-1133">Transmembrane helix</keyword>
<dbReference type="InterPro" id="IPR036097">
    <property type="entry name" value="HisK_dim/P_sf"/>
</dbReference>
<proteinExistence type="predicted"/>
<evidence type="ECO:0000256" key="1">
    <source>
        <dbReference type="ARBA" id="ARBA00000085"/>
    </source>
</evidence>
<dbReference type="Pfam" id="PF13424">
    <property type="entry name" value="TPR_12"/>
    <property type="match status" value="1"/>
</dbReference>
<dbReference type="InterPro" id="IPR003594">
    <property type="entry name" value="HATPase_dom"/>
</dbReference>
<feature type="domain" description="Histidine kinase" evidence="10">
    <location>
        <begin position="408"/>
        <end position="626"/>
    </location>
</feature>
<feature type="transmembrane region" description="Helical" evidence="9">
    <location>
        <begin position="355"/>
        <end position="375"/>
    </location>
</feature>
<keyword evidence="9" id="KW-0472">Membrane</keyword>
<dbReference type="InterPro" id="IPR036890">
    <property type="entry name" value="HATPase_C_sf"/>
</dbReference>
<dbReference type="RefSeq" id="WP_395419491.1">
    <property type="nucleotide sequence ID" value="NZ_JBIPKE010000020.1"/>
</dbReference>
<dbReference type="SMART" id="SM00388">
    <property type="entry name" value="HisKA"/>
    <property type="match status" value="1"/>
</dbReference>